<comment type="caution">
    <text evidence="1">The sequence shown here is derived from an EMBL/GenBank/DDBJ whole genome shotgun (WGS) entry which is preliminary data.</text>
</comment>
<evidence type="ECO:0000313" key="1">
    <source>
        <dbReference type="EMBL" id="KAF7510640.1"/>
    </source>
</evidence>
<sequence>MPSLKDSVSNSFETSFKEFIIVIEASFKELFIIIMSSLKDSADYQEYMKLSTRLSNLKPFRVDEGVLI</sequence>
<evidence type="ECO:0000313" key="2">
    <source>
        <dbReference type="Proteomes" id="UP000606974"/>
    </source>
</evidence>
<dbReference type="Proteomes" id="UP000606974">
    <property type="component" value="Unassembled WGS sequence"/>
</dbReference>
<name>A0A8H7E6W4_9EURO</name>
<proteinExistence type="predicted"/>
<keyword evidence="2" id="KW-1185">Reference proteome</keyword>
<accession>A0A8H7E6W4</accession>
<organism evidence="1 2">
    <name type="scientific">Endocarpon pusillum</name>
    <dbReference type="NCBI Taxonomy" id="364733"/>
    <lineage>
        <taxon>Eukaryota</taxon>
        <taxon>Fungi</taxon>
        <taxon>Dikarya</taxon>
        <taxon>Ascomycota</taxon>
        <taxon>Pezizomycotina</taxon>
        <taxon>Eurotiomycetes</taxon>
        <taxon>Chaetothyriomycetidae</taxon>
        <taxon>Verrucariales</taxon>
        <taxon>Verrucariaceae</taxon>
        <taxon>Endocarpon</taxon>
    </lineage>
</organism>
<reference evidence="1" key="1">
    <citation type="submission" date="2020-02" db="EMBL/GenBank/DDBJ databases">
        <authorList>
            <person name="Palmer J.M."/>
        </authorList>
    </citation>
    <scope>NUCLEOTIDE SEQUENCE</scope>
    <source>
        <strain evidence="1">EPUS1.4</strain>
        <tissue evidence="1">Thallus</tissue>
    </source>
</reference>
<protein>
    <submittedName>
        <fullName evidence="1">Uncharacterized protein</fullName>
    </submittedName>
</protein>
<dbReference type="EMBL" id="JAACFV010000028">
    <property type="protein sequence ID" value="KAF7510640.1"/>
    <property type="molecule type" value="Genomic_DNA"/>
</dbReference>
<gene>
    <name evidence="1" type="ORF">GJ744_006252</name>
</gene>
<dbReference type="AlphaFoldDB" id="A0A8H7E6W4"/>